<gene>
    <name evidence="2" type="ORF">PADG_11377</name>
</gene>
<protein>
    <submittedName>
        <fullName evidence="2">Uncharacterized protein</fullName>
    </submittedName>
</protein>
<dbReference type="InParanoid" id="A0A0A0HVX5"/>
<reference evidence="2 3" key="1">
    <citation type="journal article" date="2011" name="PLoS Genet.">
        <title>Comparative genomic analysis of human fungal pathogens causing paracoccidioidomycosis.</title>
        <authorList>
            <person name="Desjardins C.A."/>
            <person name="Champion M.D."/>
            <person name="Holder J.W."/>
            <person name="Muszewska A."/>
            <person name="Goldberg J."/>
            <person name="Bailao A.M."/>
            <person name="Brigido M.M."/>
            <person name="Ferreira M.E."/>
            <person name="Garcia A.M."/>
            <person name="Grynberg M."/>
            <person name="Gujja S."/>
            <person name="Heiman D.I."/>
            <person name="Henn M.R."/>
            <person name="Kodira C.D."/>
            <person name="Leon-Narvaez H."/>
            <person name="Longo L.V."/>
            <person name="Ma L.J."/>
            <person name="Malavazi I."/>
            <person name="Matsuo A.L."/>
            <person name="Morais F.V."/>
            <person name="Pereira M."/>
            <person name="Rodriguez-Brito S."/>
            <person name="Sakthikumar S."/>
            <person name="Salem-Izacc S.M."/>
            <person name="Sykes S.M."/>
            <person name="Teixeira M.M."/>
            <person name="Vallejo M.C."/>
            <person name="Walter M.E."/>
            <person name="Yandava C."/>
            <person name="Young S."/>
            <person name="Zeng Q."/>
            <person name="Zucker J."/>
            <person name="Felipe M.S."/>
            <person name="Goldman G.H."/>
            <person name="Haas B.J."/>
            <person name="McEwen J.G."/>
            <person name="Nino-Vega G."/>
            <person name="Puccia R."/>
            <person name="San-Blas G."/>
            <person name="Soares C.M."/>
            <person name="Birren B.W."/>
            <person name="Cuomo C.A."/>
        </authorList>
    </citation>
    <scope>NUCLEOTIDE SEQUENCE [LARGE SCALE GENOMIC DNA]</scope>
    <source>
        <strain evidence="2 3">Pb18</strain>
    </source>
</reference>
<dbReference type="KEGG" id="pbn:PADG_11377"/>
<dbReference type="VEuPathDB" id="FungiDB:PADG_11377"/>
<dbReference type="RefSeq" id="XP_010757928.1">
    <property type="nucleotide sequence ID" value="XM_010759626.1"/>
</dbReference>
<feature type="region of interest" description="Disordered" evidence="1">
    <location>
        <begin position="41"/>
        <end position="60"/>
    </location>
</feature>
<evidence type="ECO:0000313" key="2">
    <source>
        <dbReference type="EMBL" id="KGM92548.1"/>
    </source>
</evidence>
<name>A0A0A0HVX5_PARBD</name>
<dbReference type="EMBL" id="KN275958">
    <property type="protein sequence ID" value="KGM92548.1"/>
    <property type="molecule type" value="Genomic_DNA"/>
</dbReference>
<evidence type="ECO:0000256" key="1">
    <source>
        <dbReference type="SAM" id="MobiDB-lite"/>
    </source>
</evidence>
<dbReference type="Proteomes" id="UP000001628">
    <property type="component" value="Unassembled WGS sequence"/>
</dbReference>
<accession>A0A0A0HVX5</accession>
<dbReference type="HOGENOM" id="CLU_2942399_0_0_1"/>
<proteinExistence type="predicted"/>
<sequence length="60" mass="6628">MCSDRITEGLSACSLNLGAQPLLIVLSHSKPQAVIEFGGSNLSIPEKQQPNEHKKRWQKL</sequence>
<dbReference type="GeneID" id="22587274"/>
<evidence type="ECO:0000313" key="3">
    <source>
        <dbReference type="Proteomes" id="UP000001628"/>
    </source>
</evidence>
<organism evidence="2 3">
    <name type="scientific">Paracoccidioides brasiliensis (strain Pb18)</name>
    <dbReference type="NCBI Taxonomy" id="502780"/>
    <lineage>
        <taxon>Eukaryota</taxon>
        <taxon>Fungi</taxon>
        <taxon>Dikarya</taxon>
        <taxon>Ascomycota</taxon>
        <taxon>Pezizomycotina</taxon>
        <taxon>Eurotiomycetes</taxon>
        <taxon>Eurotiomycetidae</taxon>
        <taxon>Onygenales</taxon>
        <taxon>Ajellomycetaceae</taxon>
        <taxon>Paracoccidioides</taxon>
    </lineage>
</organism>
<keyword evidence="3" id="KW-1185">Reference proteome</keyword>
<dbReference type="AlphaFoldDB" id="A0A0A0HVX5"/>